<reference evidence="7" key="1">
    <citation type="submission" date="2021-03" db="EMBL/GenBank/DDBJ databases">
        <authorList>
            <person name="Li Z."/>
            <person name="Yang C."/>
        </authorList>
    </citation>
    <scope>NUCLEOTIDE SEQUENCE</scope>
    <source>
        <strain evidence="7">Dzin_1.0</strain>
        <tissue evidence="7">Leaf</tissue>
    </source>
</reference>
<evidence type="ECO:0000256" key="4">
    <source>
        <dbReference type="ARBA" id="ARBA00023253"/>
    </source>
</evidence>
<comment type="caution">
    <text evidence="7">The sequence shown here is derived from an EMBL/GenBank/DDBJ whole genome shotgun (WGS) entry which is preliminary data.</text>
</comment>
<dbReference type="AlphaFoldDB" id="A0A9D5CW53"/>
<keyword evidence="5" id="KW-0119">Carbohydrate metabolism</keyword>
<evidence type="ECO:0000313" key="7">
    <source>
        <dbReference type="EMBL" id="KAJ0980796.1"/>
    </source>
</evidence>
<evidence type="ECO:0000256" key="2">
    <source>
        <dbReference type="ARBA" id="ARBA00022676"/>
    </source>
</evidence>
<dbReference type="Gene3D" id="3.40.50.11350">
    <property type="match status" value="1"/>
</dbReference>
<dbReference type="InterPro" id="IPR044982">
    <property type="entry name" value="AtOFT1-like"/>
</dbReference>
<dbReference type="GO" id="GO:0016757">
    <property type="term" value="F:glycosyltransferase activity"/>
    <property type="evidence" value="ECO:0007669"/>
    <property type="project" value="UniProtKB-KW"/>
</dbReference>
<dbReference type="InterPro" id="IPR019378">
    <property type="entry name" value="GDP-Fuc_O-FucTrfase"/>
</dbReference>
<gene>
    <name evidence="7" type="ORF">J5N97_009051</name>
</gene>
<evidence type="ECO:0000256" key="6">
    <source>
        <dbReference type="ARBA" id="ARBA00030350"/>
    </source>
</evidence>
<proteinExistence type="inferred from homology"/>
<keyword evidence="4" id="KW-0294">Fucose metabolism</keyword>
<evidence type="ECO:0000256" key="3">
    <source>
        <dbReference type="ARBA" id="ARBA00022679"/>
    </source>
</evidence>
<dbReference type="PANTHER" id="PTHR37220">
    <property type="entry name" value="O-FUCOSYLTRANSFERASE 23"/>
    <property type="match status" value="1"/>
</dbReference>
<organism evidence="7 8">
    <name type="scientific">Dioscorea zingiberensis</name>
    <dbReference type="NCBI Taxonomy" id="325984"/>
    <lineage>
        <taxon>Eukaryota</taxon>
        <taxon>Viridiplantae</taxon>
        <taxon>Streptophyta</taxon>
        <taxon>Embryophyta</taxon>
        <taxon>Tracheophyta</taxon>
        <taxon>Spermatophyta</taxon>
        <taxon>Magnoliopsida</taxon>
        <taxon>Liliopsida</taxon>
        <taxon>Dioscoreales</taxon>
        <taxon>Dioscoreaceae</taxon>
        <taxon>Dioscorea</taxon>
    </lineage>
</organism>
<evidence type="ECO:0000313" key="8">
    <source>
        <dbReference type="Proteomes" id="UP001085076"/>
    </source>
</evidence>
<dbReference type="Proteomes" id="UP001085076">
    <property type="component" value="Miscellaneous, Linkage group lg02"/>
</dbReference>
<dbReference type="Pfam" id="PF10250">
    <property type="entry name" value="O-FucT"/>
    <property type="match status" value="1"/>
</dbReference>
<keyword evidence="3" id="KW-0808">Transferase</keyword>
<dbReference type="PANTHER" id="PTHR37220:SF1">
    <property type="entry name" value="O-FUCOSYLTRANSFERASE 23"/>
    <property type="match status" value="1"/>
</dbReference>
<accession>A0A9D5CW53</accession>
<dbReference type="GO" id="GO:0009875">
    <property type="term" value="P:pollen-pistil interaction"/>
    <property type="evidence" value="ECO:0007669"/>
    <property type="project" value="InterPro"/>
</dbReference>
<dbReference type="CDD" id="cd11296">
    <property type="entry name" value="O-FucT_like"/>
    <property type="match status" value="1"/>
</dbReference>
<protein>
    <recommendedName>
        <fullName evidence="6">O-fucosyltransferase family protein</fullName>
    </recommendedName>
</protein>
<keyword evidence="8" id="KW-1185">Reference proteome</keyword>
<sequence length="355" mass="41039">MPSLSASLFFKEFDLLEPVAFDKIFQYERFNSLCDGFAHLSRYSELLNETNPFELRKGSGRKWTKERDMDQLRECNEDPIDEFEVIRIVGKNPFLWHDHWPVIDYADIFECLAFVEEIQNEAAKVISKIQEFGAEARSRISTNGDDNKLLTSGRSDQSVPYLAVHMRIEKDWMIHCKKLEQRLGINQICSSKGEIMQRVGYIHDVKKPVIVYIAVADSLLEDDSILIGWKEGLIPYEKKKLGVWEVYKKYSYLIRSAIDYEVCLRADVFIGNSFSTFSSLIVLERTQKLIKLGIKKSCDKNVGMASYAYNIKGFCEATANRRIQRLHIVLSFNWTINCKATVINFVLCDVFKISS</sequence>
<dbReference type="GO" id="GO:0006004">
    <property type="term" value="P:fucose metabolic process"/>
    <property type="evidence" value="ECO:0007669"/>
    <property type="project" value="UniProtKB-KW"/>
</dbReference>
<dbReference type="OrthoDB" id="10050276at2759"/>
<reference evidence="7" key="2">
    <citation type="journal article" date="2022" name="Hortic Res">
        <title>The genome of Dioscorea zingiberensis sheds light on the biosynthesis, origin and evolution of the medicinally important diosgenin saponins.</title>
        <authorList>
            <person name="Li Y."/>
            <person name="Tan C."/>
            <person name="Li Z."/>
            <person name="Guo J."/>
            <person name="Li S."/>
            <person name="Chen X."/>
            <person name="Wang C."/>
            <person name="Dai X."/>
            <person name="Yang H."/>
            <person name="Song W."/>
            <person name="Hou L."/>
            <person name="Xu J."/>
            <person name="Tong Z."/>
            <person name="Xu A."/>
            <person name="Yuan X."/>
            <person name="Wang W."/>
            <person name="Yang Q."/>
            <person name="Chen L."/>
            <person name="Sun Z."/>
            <person name="Wang K."/>
            <person name="Pan B."/>
            <person name="Chen J."/>
            <person name="Bao Y."/>
            <person name="Liu F."/>
            <person name="Qi X."/>
            <person name="Gang D.R."/>
            <person name="Wen J."/>
            <person name="Li J."/>
        </authorList>
    </citation>
    <scope>NUCLEOTIDE SEQUENCE</scope>
    <source>
        <strain evidence="7">Dzin_1.0</strain>
    </source>
</reference>
<evidence type="ECO:0000256" key="1">
    <source>
        <dbReference type="ARBA" id="ARBA00007737"/>
    </source>
</evidence>
<name>A0A9D5CW53_9LILI</name>
<dbReference type="EMBL" id="JAGGNH010000002">
    <property type="protein sequence ID" value="KAJ0980796.1"/>
    <property type="molecule type" value="Genomic_DNA"/>
</dbReference>
<comment type="similarity">
    <text evidence="1">Belongs to the glycosyltransferase GT106 family.</text>
</comment>
<keyword evidence="2" id="KW-0328">Glycosyltransferase</keyword>
<evidence type="ECO:0000256" key="5">
    <source>
        <dbReference type="ARBA" id="ARBA00023277"/>
    </source>
</evidence>